<evidence type="ECO:0000259" key="7">
    <source>
        <dbReference type="PROSITE" id="PS50850"/>
    </source>
</evidence>
<feature type="transmembrane region" description="Helical" evidence="6">
    <location>
        <begin position="214"/>
        <end position="234"/>
    </location>
</feature>
<comment type="caution">
    <text evidence="8">The sequence shown here is derived from an EMBL/GenBank/DDBJ whole genome shotgun (WGS) entry which is preliminary data.</text>
</comment>
<accession>A0ABY2IGG7</accession>
<feature type="domain" description="Major facilitator superfamily (MFS) profile" evidence="7">
    <location>
        <begin position="28"/>
        <end position="471"/>
    </location>
</feature>
<dbReference type="PRINTS" id="PR01036">
    <property type="entry name" value="TCRTETB"/>
</dbReference>
<dbReference type="EMBL" id="SOFG01000004">
    <property type="protein sequence ID" value="TFB90652.1"/>
    <property type="molecule type" value="Genomic_DNA"/>
</dbReference>
<feature type="transmembrane region" description="Helical" evidence="6">
    <location>
        <begin position="448"/>
        <end position="465"/>
    </location>
</feature>
<feature type="transmembrane region" description="Helical" evidence="6">
    <location>
        <begin position="119"/>
        <end position="140"/>
    </location>
</feature>
<protein>
    <submittedName>
        <fullName evidence="8">MFS transporter</fullName>
    </submittedName>
</protein>
<feature type="transmembrane region" description="Helical" evidence="6">
    <location>
        <begin position="343"/>
        <end position="362"/>
    </location>
</feature>
<dbReference type="InterPro" id="IPR020846">
    <property type="entry name" value="MFS_dom"/>
</dbReference>
<feature type="transmembrane region" description="Helical" evidence="6">
    <location>
        <begin position="182"/>
        <end position="202"/>
    </location>
</feature>
<evidence type="ECO:0000256" key="1">
    <source>
        <dbReference type="ARBA" id="ARBA00004651"/>
    </source>
</evidence>
<evidence type="ECO:0000256" key="6">
    <source>
        <dbReference type="SAM" id="Phobius"/>
    </source>
</evidence>
<sequence length="491" mass="51004">MTSSALSVPVSANLDDTIVMSPVRRNVAMIAVLMSMLMTNIDTSIVNVALPQLAHDLAVTPADAVWVATAFLLAVSCSIPAMTGLADQIGRKRMFLIGTPAFTVASLACALSPTFGALVAGRVLQGVAAAMLFAVAIPIYRRIFPPERLGFVLGMNAMVVALGICAGPTLGGLILAQLDWPWLFLINLPIGAVSTVLGIVFLPSRHPTRGGYDLAGALAAAAAIACFLLGIHQLTDTSTLWIAGTLLIGCGLLATVFVLIERRAARPVLPPSLFNGRVTLAVLTAFWSFFGQGAAFVALPFLFQSAYHASPLQSALLFTPWPLIIIIVSPLSGRLADKYPGGALPVIGLTVFTVGLLALSFLGGQPPLWLVLASTGLTGLGFAIFQPPNNRDMMAATPIRHASAMAGVMNVNRTLAQSMGASAVSIALVLVGASSVSPALEAQGANNALFLAVAGSAVAVIVSIVKMRHLTTRMPESGRMKGRPVPPASLF</sequence>
<name>A0ABY2IGG7_9MICO</name>
<dbReference type="PANTHER" id="PTHR42718">
    <property type="entry name" value="MAJOR FACILITATOR SUPERFAMILY MULTIDRUG TRANSPORTER MFSC"/>
    <property type="match status" value="1"/>
</dbReference>
<evidence type="ECO:0000313" key="9">
    <source>
        <dbReference type="Proteomes" id="UP000297608"/>
    </source>
</evidence>
<feature type="transmembrane region" description="Helical" evidence="6">
    <location>
        <begin position="280"/>
        <end position="303"/>
    </location>
</feature>
<feature type="transmembrane region" description="Helical" evidence="6">
    <location>
        <begin position="152"/>
        <end position="176"/>
    </location>
</feature>
<evidence type="ECO:0000256" key="3">
    <source>
        <dbReference type="ARBA" id="ARBA00022692"/>
    </source>
</evidence>
<comment type="subcellular location">
    <subcellularLocation>
        <location evidence="1">Cell membrane</location>
        <topology evidence="1">Multi-pass membrane protein</topology>
    </subcellularLocation>
</comment>
<keyword evidence="3 6" id="KW-0812">Transmembrane</keyword>
<evidence type="ECO:0000256" key="5">
    <source>
        <dbReference type="ARBA" id="ARBA00023136"/>
    </source>
</evidence>
<evidence type="ECO:0000256" key="2">
    <source>
        <dbReference type="ARBA" id="ARBA00022448"/>
    </source>
</evidence>
<keyword evidence="4 6" id="KW-1133">Transmembrane helix</keyword>
<evidence type="ECO:0000313" key="8">
    <source>
        <dbReference type="EMBL" id="TFB90652.1"/>
    </source>
</evidence>
<feature type="transmembrane region" description="Helical" evidence="6">
    <location>
        <begin position="315"/>
        <end position="331"/>
    </location>
</feature>
<dbReference type="PANTHER" id="PTHR42718:SF9">
    <property type="entry name" value="MAJOR FACILITATOR SUPERFAMILY MULTIDRUG TRANSPORTER MFSC"/>
    <property type="match status" value="1"/>
</dbReference>
<feature type="transmembrane region" description="Helical" evidence="6">
    <location>
        <begin position="94"/>
        <end position="113"/>
    </location>
</feature>
<keyword evidence="9" id="KW-1185">Reference proteome</keyword>
<dbReference type="Proteomes" id="UP000297608">
    <property type="component" value="Unassembled WGS sequence"/>
</dbReference>
<keyword evidence="2" id="KW-0813">Transport</keyword>
<dbReference type="InterPro" id="IPR036259">
    <property type="entry name" value="MFS_trans_sf"/>
</dbReference>
<gene>
    <name evidence="8" type="ORF">E3O44_03420</name>
</gene>
<dbReference type="Pfam" id="PF07690">
    <property type="entry name" value="MFS_1"/>
    <property type="match status" value="1"/>
</dbReference>
<proteinExistence type="predicted"/>
<dbReference type="PROSITE" id="PS50850">
    <property type="entry name" value="MFS"/>
    <property type="match status" value="1"/>
</dbReference>
<feature type="transmembrane region" description="Helical" evidence="6">
    <location>
        <begin position="64"/>
        <end position="82"/>
    </location>
</feature>
<dbReference type="Gene3D" id="1.20.1250.20">
    <property type="entry name" value="MFS general substrate transporter like domains"/>
    <property type="match status" value="1"/>
</dbReference>
<reference evidence="8 9" key="1">
    <citation type="submission" date="2019-03" db="EMBL/GenBank/DDBJ databases">
        <title>Genomics of glacier-inhabiting Cryobacterium strains.</title>
        <authorList>
            <person name="Liu Q."/>
            <person name="Xin Y.-H."/>
        </authorList>
    </citation>
    <scope>NUCLEOTIDE SEQUENCE [LARGE SCALE GENOMIC DNA]</scope>
    <source>
        <strain evidence="8 9">MDB2-B</strain>
    </source>
</reference>
<dbReference type="SUPFAM" id="SSF103473">
    <property type="entry name" value="MFS general substrate transporter"/>
    <property type="match status" value="1"/>
</dbReference>
<feature type="transmembrane region" description="Helical" evidence="6">
    <location>
        <begin position="27"/>
        <end position="49"/>
    </location>
</feature>
<dbReference type="CDD" id="cd17321">
    <property type="entry name" value="MFS_MMR_MDR_like"/>
    <property type="match status" value="1"/>
</dbReference>
<evidence type="ECO:0000256" key="4">
    <source>
        <dbReference type="ARBA" id="ARBA00022989"/>
    </source>
</evidence>
<organism evidence="8 9">
    <name type="scientific">Cryobacterium algoricola</name>
    <dbReference type="NCBI Taxonomy" id="1259183"/>
    <lineage>
        <taxon>Bacteria</taxon>
        <taxon>Bacillati</taxon>
        <taxon>Actinomycetota</taxon>
        <taxon>Actinomycetes</taxon>
        <taxon>Micrococcales</taxon>
        <taxon>Microbacteriaceae</taxon>
        <taxon>Cryobacterium</taxon>
    </lineage>
</organism>
<feature type="transmembrane region" description="Helical" evidence="6">
    <location>
        <begin position="240"/>
        <end position="260"/>
    </location>
</feature>
<dbReference type="RefSeq" id="WP_134532465.1">
    <property type="nucleotide sequence ID" value="NZ_SOFG01000004.1"/>
</dbReference>
<feature type="transmembrane region" description="Helical" evidence="6">
    <location>
        <begin position="368"/>
        <end position="385"/>
    </location>
</feature>
<dbReference type="InterPro" id="IPR011701">
    <property type="entry name" value="MFS"/>
</dbReference>
<dbReference type="Gene3D" id="1.20.1720.10">
    <property type="entry name" value="Multidrug resistance protein D"/>
    <property type="match status" value="1"/>
</dbReference>
<feature type="transmembrane region" description="Helical" evidence="6">
    <location>
        <begin position="415"/>
        <end position="436"/>
    </location>
</feature>
<keyword evidence="5 6" id="KW-0472">Membrane</keyword>